<keyword evidence="2" id="KW-1185">Reference proteome</keyword>
<name>A0ABM9JZM8_9RALS</name>
<gene>
    <name evidence="1" type="ORF">LMG19083_04718</name>
</gene>
<evidence type="ECO:0008006" key="3">
    <source>
        <dbReference type="Google" id="ProtNLM"/>
    </source>
</evidence>
<evidence type="ECO:0000313" key="2">
    <source>
        <dbReference type="Proteomes" id="UP001189813"/>
    </source>
</evidence>
<dbReference type="Proteomes" id="UP001189813">
    <property type="component" value="Unassembled WGS sequence"/>
</dbReference>
<dbReference type="EMBL" id="CATZBU010000020">
    <property type="protein sequence ID" value="CAJ0808510.1"/>
    <property type="molecule type" value="Genomic_DNA"/>
</dbReference>
<reference evidence="1 2" key="1">
    <citation type="submission" date="2023-07" db="EMBL/GenBank/DDBJ databases">
        <authorList>
            <person name="Peeters C."/>
        </authorList>
    </citation>
    <scope>NUCLEOTIDE SEQUENCE [LARGE SCALE GENOMIC DNA]</scope>
    <source>
        <strain evidence="1 2">LMG 19083</strain>
    </source>
</reference>
<sequence length="152" mass="16650">MPRTFAPILNVGTTANDINGNLDQNCYYCTVAALNNTTVSQLFQRAEIMQQDTATLDEILQLFAAGGVQNAGYRTYNDNATFQSDFVNAMPKSSGVGIAYTRSNTTGHMVVLAKDDNGVVKCVDYQQNPPTITDFPPEDSITTVNMFYLNDN</sequence>
<accession>A0ABM9JZM8</accession>
<protein>
    <recommendedName>
        <fullName evidence="3">Peptidase C39-like domain-containing protein</fullName>
    </recommendedName>
</protein>
<evidence type="ECO:0000313" key="1">
    <source>
        <dbReference type="EMBL" id="CAJ0808510.1"/>
    </source>
</evidence>
<organism evidence="1 2">
    <name type="scientific">Ralstonia psammae</name>
    <dbReference type="NCBI Taxonomy" id="3058598"/>
    <lineage>
        <taxon>Bacteria</taxon>
        <taxon>Pseudomonadati</taxon>
        <taxon>Pseudomonadota</taxon>
        <taxon>Betaproteobacteria</taxon>
        <taxon>Burkholderiales</taxon>
        <taxon>Burkholderiaceae</taxon>
        <taxon>Ralstonia</taxon>
    </lineage>
</organism>
<dbReference type="RefSeq" id="WP_316669203.1">
    <property type="nucleotide sequence ID" value="NZ_CATZBU010000020.1"/>
</dbReference>
<comment type="caution">
    <text evidence="1">The sequence shown here is derived from an EMBL/GenBank/DDBJ whole genome shotgun (WGS) entry which is preliminary data.</text>
</comment>
<proteinExistence type="predicted"/>